<organism evidence="1">
    <name type="scientific">Paenibacillus sp. BIHB 4019</name>
    <dbReference type="NCBI Taxonomy" id="1870819"/>
    <lineage>
        <taxon>Bacteria</taxon>
        <taxon>Bacillati</taxon>
        <taxon>Bacillota</taxon>
        <taxon>Bacilli</taxon>
        <taxon>Bacillales</taxon>
        <taxon>Paenibacillaceae</taxon>
        <taxon>Paenibacillus</taxon>
    </lineage>
</organism>
<evidence type="ECO:0000313" key="1">
    <source>
        <dbReference type="EMBL" id="ANY66061.1"/>
    </source>
</evidence>
<reference evidence="1" key="1">
    <citation type="submission" date="2016-08" db="EMBL/GenBank/DDBJ databases">
        <title>Complete Genome Seqeunce of Paenibacillus sp. BIHB 4019 from tea rhizoplane.</title>
        <authorList>
            <person name="Thakur R."/>
            <person name="Swarnkar M.K."/>
            <person name="Gulati A."/>
        </authorList>
    </citation>
    <scope>NUCLEOTIDE SEQUENCE [LARGE SCALE GENOMIC DNA]</scope>
    <source>
        <strain evidence="1">BIHB4019</strain>
    </source>
</reference>
<dbReference type="AlphaFoldDB" id="A0A1B2DEC0"/>
<name>A0A1B2DEC0_9BACL</name>
<sequence>MENTFKMNQAGRLINIITNAKKMDRTMGSKQAWARIFDIDKNDTSMIFQKLAHTMDLILQVKNELSSVLGADLYITPLEKVEKAFFEQNLNGYFHTFIDSIDATTIYGLNICAVRLAEKTSIILTEEEVLELLNTIASLKEEVYTSNLPKELIELIIIKLVEIQAAIDNYRMWGSNKLEQSLDSMIGGLLRNKDELVVNEKNPVLKKIIQFIGIFRNAVSTAVEVNELVESTSETIRQLIE</sequence>
<proteinExistence type="predicted"/>
<accession>A0A1B2DEC0</accession>
<dbReference type="EMBL" id="CP016808">
    <property type="protein sequence ID" value="ANY66061.1"/>
    <property type="molecule type" value="Genomic_DNA"/>
</dbReference>
<protein>
    <submittedName>
        <fullName evidence="1">Uncharacterized protein</fullName>
    </submittedName>
</protein>
<gene>
    <name evidence="1" type="ORF">BBD42_06010</name>
</gene>
<dbReference type="RefSeq" id="WP_099517439.1">
    <property type="nucleotide sequence ID" value="NZ_CP016808.1"/>
</dbReference>